<reference evidence="1" key="2">
    <citation type="journal article" date="2023" name="IMA Fungus">
        <title>Comparative genomic study of the Penicillium genus elucidates a diverse pangenome and 15 lateral gene transfer events.</title>
        <authorList>
            <person name="Petersen C."/>
            <person name="Sorensen T."/>
            <person name="Nielsen M.R."/>
            <person name="Sondergaard T.E."/>
            <person name="Sorensen J.L."/>
            <person name="Fitzpatrick D.A."/>
            <person name="Frisvad J.C."/>
            <person name="Nielsen K.L."/>
        </authorList>
    </citation>
    <scope>NUCLEOTIDE SEQUENCE</scope>
    <source>
        <strain evidence="1">IBT 17660</strain>
    </source>
</reference>
<name>A0A9X0BL86_9EURO</name>
<keyword evidence="2" id="KW-1185">Reference proteome</keyword>
<protein>
    <submittedName>
        <fullName evidence="1">Uncharacterized protein</fullName>
    </submittedName>
</protein>
<evidence type="ECO:0000313" key="2">
    <source>
        <dbReference type="Proteomes" id="UP001147760"/>
    </source>
</evidence>
<evidence type="ECO:0000313" key="1">
    <source>
        <dbReference type="EMBL" id="KAJ5471037.1"/>
    </source>
</evidence>
<dbReference type="OrthoDB" id="4353558at2759"/>
<dbReference type="AlphaFoldDB" id="A0A9X0BL86"/>
<dbReference type="EMBL" id="JAPWDO010000005">
    <property type="protein sequence ID" value="KAJ5471037.1"/>
    <property type="molecule type" value="Genomic_DNA"/>
</dbReference>
<organism evidence="1 2">
    <name type="scientific">Penicillium desertorum</name>
    <dbReference type="NCBI Taxonomy" id="1303715"/>
    <lineage>
        <taxon>Eukaryota</taxon>
        <taxon>Fungi</taxon>
        <taxon>Dikarya</taxon>
        <taxon>Ascomycota</taxon>
        <taxon>Pezizomycotina</taxon>
        <taxon>Eurotiomycetes</taxon>
        <taxon>Eurotiomycetidae</taxon>
        <taxon>Eurotiales</taxon>
        <taxon>Aspergillaceae</taxon>
        <taxon>Penicillium</taxon>
    </lineage>
</organism>
<comment type="caution">
    <text evidence="1">The sequence shown here is derived from an EMBL/GenBank/DDBJ whole genome shotgun (WGS) entry which is preliminary data.</text>
</comment>
<proteinExistence type="predicted"/>
<sequence length="452" mass="51081">MRDTNLIQVSTNYGRTATFAPLRSRLYASVEPMPVLPPGNTITGFVALKTESYSRYNNRFTRVGIQSQQCDEQPKTPDIVNHECHQIPDDQLRYDEKFSHYIDSQRYDNYQTYASLKNVRKIQASMGIRCRSRSPNRISGLKLEYYDHPSPSIVGQWMDELDGGLELFPDEEIQSLTIWLTPTGFSTGCPGMETGQVTAIHIETSRSRSVTFHSPDFHSLLPQKMRHQYQSDTGEGLAAISWILNASSDRIRAVLSDNGSQRAQILVPEDPPPFDQVQKLYFERHNNDGCREMIVAAEAYFRDRAIIGLAFVYSSDRRASVGDVNAAACQTVHFGQDARVIGLSVVVAEEELVEIEFEIERNEQPLRKKLRFPTALPDDPADTDGYGWRRVWCRDGTSAESYPSLLAHDRAHEPPSGSRLVGIYVGCQRFSRVGALYETRVSQKEQDSQAIS</sequence>
<reference evidence="1" key="1">
    <citation type="submission" date="2022-12" db="EMBL/GenBank/DDBJ databases">
        <authorList>
            <person name="Petersen C."/>
        </authorList>
    </citation>
    <scope>NUCLEOTIDE SEQUENCE</scope>
    <source>
        <strain evidence="1">IBT 17660</strain>
    </source>
</reference>
<dbReference type="Proteomes" id="UP001147760">
    <property type="component" value="Unassembled WGS sequence"/>
</dbReference>
<gene>
    <name evidence="1" type="ORF">N7530_008394</name>
</gene>
<accession>A0A9X0BL86</accession>